<evidence type="ECO:0000313" key="3">
    <source>
        <dbReference type="Proteomes" id="UP000244016"/>
    </source>
</evidence>
<keyword evidence="1" id="KW-0808">Transferase</keyword>
<dbReference type="Proteomes" id="UP000244016">
    <property type="component" value="Unassembled WGS sequence"/>
</dbReference>
<dbReference type="InterPro" id="IPR029016">
    <property type="entry name" value="GAF-like_dom_sf"/>
</dbReference>
<sequence>MPSFFSPKEAESSGSSIPHLDAWRGFFELGEERFPRAEVRDLWLAYRNSGLSPYREPEIWTVPDEGEGQKECRRVVETLARDLVRAGETGFLLACVEATGVVAATASDPGGTSFAERPFGVRAGTVLSFPPYPVTAYALARKEGTMAWLVGAEHPHVVWHRSTSLAIPLPEPENRTLVAFFRGYPPVRRIATAILDALANRRPPGVSELPPRSLPSPFPALRPLFSFLAHEIFNPLTHIRGFLELRAKGGEREALLRDAAHIERTLRAFLLLSEPHGREVESVVDFRALLRTAVDQATRISPLAISLPQKPLLVRGDPLRLEIGLHLALTWLQMLGDPFPSLVSGTGEREAFLRLGGAGPVPRSAPPGETTLGQGLETEEVLFALATRLLTEGGARVDPPEAEGEGWRVTVRLPLAQEADP</sequence>
<dbReference type="InterPro" id="IPR003661">
    <property type="entry name" value="HisK_dim/P_dom"/>
</dbReference>
<proteinExistence type="predicted"/>
<dbReference type="Gene3D" id="3.30.450.40">
    <property type="match status" value="1"/>
</dbReference>
<evidence type="ECO:0000256" key="1">
    <source>
        <dbReference type="ARBA" id="ARBA00022777"/>
    </source>
</evidence>
<evidence type="ECO:0000313" key="2">
    <source>
        <dbReference type="EMBL" id="PTQ53364.1"/>
    </source>
</evidence>
<gene>
    <name evidence="2" type="ORF">BLITH_0444</name>
</gene>
<dbReference type="AlphaFoldDB" id="A0A2T5GAZ7"/>
<dbReference type="GO" id="GO:0000155">
    <property type="term" value="F:phosphorelay sensor kinase activity"/>
    <property type="evidence" value="ECO:0007669"/>
    <property type="project" value="InterPro"/>
</dbReference>
<protein>
    <recommendedName>
        <fullName evidence="4">Histidine kinase</fullName>
    </recommendedName>
</protein>
<evidence type="ECO:0008006" key="4">
    <source>
        <dbReference type="Google" id="ProtNLM"/>
    </source>
</evidence>
<organism evidence="2 3">
    <name type="scientific">Brockia lithotrophica</name>
    <dbReference type="NCBI Taxonomy" id="933949"/>
    <lineage>
        <taxon>Bacteria</taxon>
        <taxon>Bacillati</taxon>
        <taxon>Bacillota</taxon>
        <taxon>Bacilli</taxon>
        <taxon>Bacillales</taxon>
        <taxon>Bacillales Family X. Incertae Sedis</taxon>
        <taxon>Brockia</taxon>
    </lineage>
</organism>
<reference evidence="2 3" key="1">
    <citation type="submission" date="2017-08" db="EMBL/GenBank/DDBJ databases">
        <title>Burning lignite coal seam in the remote Altai Mountains harbors a hydrogen-driven thermophilic microbial community.</title>
        <authorList>
            <person name="Kadnikov V.V."/>
            <person name="Mardanov A.V."/>
            <person name="Ivasenko D."/>
            <person name="Beletsky A.V."/>
            <person name="Karnachuk O.V."/>
            <person name="Ravin N.V."/>
        </authorList>
    </citation>
    <scope>NUCLEOTIDE SEQUENCE [LARGE SCALE GENOMIC DNA]</scope>
    <source>
        <strain evidence="2">AL31</strain>
    </source>
</reference>
<dbReference type="EMBL" id="PEBW01000001">
    <property type="protein sequence ID" value="PTQ53364.1"/>
    <property type="molecule type" value="Genomic_DNA"/>
</dbReference>
<accession>A0A2T5GAZ7</accession>
<dbReference type="CDD" id="cd00082">
    <property type="entry name" value="HisKA"/>
    <property type="match status" value="1"/>
</dbReference>
<keyword evidence="1" id="KW-0418">Kinase</keyword>
<comment type="caution">
    <text evidence="2">The sequence shown here is derived from an EMBL/GenBank/DDBJ whole genome shotgun (WGS) entry which is preliminary data.</text>
</comment>
<name>A0A2T5GAZ7_9BACL</name>